<dbReference type="Gene3D" id="3.30.710.10">
    <property type="entry name" value="Potassium Channel Kv1.1, Chain A"/>
    <property type="match status" value="1"/>
</dbReference>
<proteinExistence type="predicted"/>
<accession>A0AAD7NAY6</accession>
<keyword evidence="3" id="KW-1185">Reference proteome</keyword>
<protein>
    <recommendedName>
        <fullName evidence="1">BTB domain-containing protein</fullName>
    </recommendedName>
</protein>
<evidence type="ECO:0000313" key="2">
    <source>
        <dbReference type="EMBL" id="KAJ7753195.1"/>
    </source>
</evidence>
<evidence type="ECO:0000259" key="1">
    <source>
        <dbReference type="SMART" id="SM00225"/>
    </source>
</evidence>
<evidence type="ECO:0000313" key="3">
    <source>
        <dbReference type="Proteomes" id="UP001215598"/>
    </source>
</evidence>
<dbReference type="Proteomes" id="UP001215598">
    <property type="component" value="Unassembled WGS sequence"/>
</dbReference>
<dbReference type="SMART" id="SM00225">
    <property type="entry name" value="BTB"/>
    <property type="match status" value="1"/>
</dbReference>
<dbReference type="InterPro" id="IPR000210">
    <property type="entry name" value="BTB/POZ_dom"/>
</dbReference>
<name>A0AAD7NAY6_9AGAR</name>
<sequence length="319" mass="35909">MDTETSSAPVANLTHAEGLWFEDCGLIIQAETTLFRISRDFLAMRSPVFADMLSMPTPVDAETMDGCPFVRLPDAAQDVTYFLKALLYSEFFEPPPSKTTFPIVAGVLRMSHKYEVDVLRRRALLHLSSQQPTTLLDWHAVGQEPIWEYDELLEVILLARQTSALWILPTAFYNACTRLDVEELITGIRGHGLQSTDVVACAQGLRYLDTTATSSILDFLNPQPIPGCVLPVACAQNRGAKRLEVELWRVYAPQDTNPNPPLDIWEESDYGALDVCEVCRSYMESVHRDARQYLWSQLPGIFGLPPWAELEQLKTEALM</sequence>
<dbReference type="AlphaFoldDB" id="A0AAD7NAY6"/>
<reference evidence="2" key="1">
    <citation type="submission" date="2023-03" db="EMBL/GenBank/DDBJ databases">
        <title>Massive genome expansion in bonnet fungi (Mycena s.s.) driven by repeated elements and novel gene families across ecological guilds.</title>
        <authorList>
            <consortium name="Lawrence Berkeley National Laboratory"/>
            <person name="Harder C.B."/>
            <person name="Miyauchi S."/>
            <person name="Viragh M."/>
            <person name="Kuo A."/>
            <person name="Thoen E."/>
            <person name="Andreopoulos B."/>
            <person name="Lu D."/>
            <person name="Skrede I."/>
            <person name="Drula E."/>
            <person name="Henrissat B."/>
            <person name="Morin E."/>
            <person name="Kohler A."/>
            <person name="Barry K."/>
            <person name="LaButti K."/>
            <person name="Morin E."/>
            <person name="Salamov A."/>
            <person name="Lipzen A."/>
            <person name="Mereny Z."/>
            <person name="Hegedus B."/>
            <person name="Baldrian P."/>
            <person name="Stursova M."/>
            <person name="Weitz H."/>
            <person name="Taylor A."/>
            <person name="Grigoriev I.V."/>
            <person name="Nagy L.G."/>
            <person name="Martin F."/>
            <person name="Kauserud H."/>
        </authorList>
    </citation>
    <scope>NUCLEOTIDE SEQUENCE</scope>
    <source>
        <strain evidence="2">CBHHK182m</strain>
    </source>
</reference>
<feature type="domain" description="BTB" evidence="1">
    <location>
        <begin position="24"/>
        <end position="131"/>
    </location>
</feature>
<comment type="caution">
    <text evidence="2">The sequence shown here is derived from an EMBL/GenBank/DDBJ whole genome shotgun (WGS) entry which is preliminary data.</text>
</comment>
<dbReference type="InterPro" id="IPR011333">
    <property type="entry name" value="SKP1/BTB/POZ_sf"/>
</dbReference>
<dbReference type="SUPFAM" id="SSF54695">
    <property type="entry name" value="POZ domain"/>
    <property type="match status" value="1"/>
</dbReference>
<organism evidence="2 3">
    <name type="scientific">Mycena metata</name>
    <dbReference type="NCBI Taxonomy" id="1033252"/>
    <lineage>
        <taxon>Eukaryota</taxon>
        <taxon>Fungi</taxon>
        <taxon>Dikarya</taxon>
        <taxon>Basidiomycota</taxon>
        <taxon>Agaricomycotina</taxon>
        <taxon>Agaricomycetes</taxon>
        <taxon>Agaricomycetidae</taxon>
        <taxon>Agaricales</taxon>
        <taxon>Marasmiineae</taxon>
        <taxon>Mycenaceae</taxon>
        <taxon>Mycena</taxon>
    </lineage>
</organism>
<dbReference type="EMBL" id="JARKIB010000056">
    <property type="protein sequence ID" value="KAJ7753195.1"/>
    <property type="molecule type" value="Genomic_DNA"/>
</dbReference>
<gene>
    <name evidence="2" type="ORF">B0H16DRAFT_1373023</name>
</gene>